<gene>
    <name evidence="2" type="ORF">BDZ85DRAFT_268803</name>
</gene>
<evidence type="ECO:0000256" key="1">
    <source>
        <dbReference type="SAM" id="MobiDB-lite"/>
    </source>
</evidence>
<reference evidence="3" key="1">
    <citation type="journal article" date="2020" name="Stud. Mycol.">
        <title>101 Dothideomycetes genomes: A test case for predicting lifestyles and emergence of pathogens.</title>
        <authorList>
            <person name="Haridas S."/>
            <person name="Albert R."/>
            <person name="Binder M."/>
            <person name="Bloem J."/>
            <person name="LaButti K."/>
            <person name="Salamov A."/>
            <person name="Andreopoulos B."/>
            <person name="Baker S."/>
            <person name="Barry K."/>
            <person name="Bills G."/>
            <person name="Bluhm B."/>
            <person name="Cannon C."/>
            <person name="Castanera R."/>
            <person name="Culley D."/>
            <person name="Daum C."/>
            <person name="Ezra D."/>
            <person name="Gonzalez J."/>
            <person name="Henrissat B."/>
            <person name="Kuo A."/>
            <person name="Liang C."/>
            <person name="Lipzen A."/>
            <person name="Lutzoni F."/>
            <person name="Magnuson J."/>
            <person name="Mondo S."/>
            <person name="Nolan M."/>
            <person name="Ohm R."/>
            <person name="Pangilinan J."/>
            <person name="Park H.-J."/>
            <person name="Ramirez L."/>
            <person name="Alfaro M."/>
            <person name="Sun H."/>
            <person name="Tritt A."/>
            <person name="Yoshinaga Y."/>
            <person name="Zwiers L.-H."/>
            <person name="Turgeon B."/>
            <person name="Goodwin S."/>
            <person name="Spatafora J."/>
            <person name="Crous P."/>
            <person name="Grigoriev I."/>
        </authorList>
    </citation>
    <scope>NUCLEOTIDE SEQUENCE [LARGE SCALE GENOMIC DNA]</scope>
    <source>
        <strain evidence="3">CECT 20119</strain>
    </source>
</reference>
<dbReference type="Proteomes" id="UP000799538">
    <property type="component" value="Unassembled WGS sequence"/>
</dbReference>
<organism evidence="2 3">
    <name type="scientific">Elsinoe ampelina</name>
    <dbReference type="NCBI Taxonomy" id="302913"/>
    <lineage>
        <taxon>Eukaryota</taxon>
        <taxon>Fungi</taxon>
        <taxon>Dikarya</taxon>
        <taxon>Ascomycota</taxon>
        <taxon>Pezizomycotina</taxon>
        <taxon>Dothideomycetes</taxon>
        <taxon>Dothideomycetidae</taxon>
        <taxon>Myriangiales</taxon>
        <taxon>Elsinoaceae</taxon>
        <taxon>Elsinoe</taxon>
    </lineage>
</organism>
<feature type="region of interest" description="Disordered" evidence="1">
    <location>
        <begin position="23"/>
        <end position="53"/>
    </location>
</feature>
<protein>
    <submittedName>
        <fullName evidence="2">Uncharacterized protein</fullName>
    </submittedName>
</protein>
<dbReference type="EMBL" id="ML992517">
    <property type="protein sequence ID" value="KAF2219317.1"/>
    <property type="molecule type" value="Genomic_DNA"/>
</dbReference>
<accession>A0A6A6G0W9</accession>
<sequence>MSKSNCRDSTGYTCSSWMLSSFRSSSGKIDRRKARSSVQPPSHAVGNRTPNELPTMDEFIKHIEKHGGQDWNWREAMVRHDPRRSGKHYWAVGGGESG</sequence>
<evidence type="ECO:0000313" key="2">
    <source>
        <dbReference type="EMBL" id="KAF2219317.1"/>
    </source>
</evidence>
<name>A0A6A6G0W9_9PEZI</name>
<keyword evidence="3" id="KW-1185">Reference proteome</keyword>
<proteinExistence type="predicted"/>
<dbReference type="AlphaFoldDB" id="A0A6A6G0W9"/>
<evidence type="ECO:0000313" key="3">
    <source>
        <dbReference type="Proteomes" id="UP000799538"/>
    </source>
</evidence>